<name>A0A1B2J834_PICPA</name>
<evidence type="ECO:0000313" key="5">
    <source>
        <dbReference type="Proteomes" id="UP000094565"/>
    </source>
</evidence>
<dbReference type="AlphaFoldDB" id="A0A1B2J834"/>
<keyword evidence="1" id="KW-0808">Transferase</keyword>
<evidence type="ECO:0000256" key="1">
    <source>
        <dbReference type="ARBA" id="ARBA00022679"/>
    </source>
</evidence>
<dbReference type="EMBL" id="CP014584">
    <property type="protein sequence ID" value="ANZ74018.1"/>
    <property type="molecule type" value="Genomic_DNA"/>
</dbReference>
<dbReference type="OrthoDB" id="30840at2759"/>
<accession>A0A1B2J834</accession>
<organism evidence="4 5">
    <name type="scientific">Komagataella pastoris</name>
    <name type="common">Yeast</name>
    <name type="synonym">Pichia pastoris</name>
    <dbReference type="NCBI Taxonomy" id="4922"/>
    <lineage>
        <taxon>Eukaryota</taxon>
        <taxon>Fungi</taxon>
        <taxon>Dikarya</taxon>
        <taxon>Ascomycota</taxon>
        <taxon>Saccharomycotina</taxon>
        <taxon>Pichiomycetes</taxon>
        <taxon>Pichiales</taxon>
        <taxon>Pichiaceae</taxon>
        <taxon>Komagataella</taxon>
    </lineage>
</organism>
<proteinExistence type="predicted"/>
<dbReference type="GO" id="GO:0004059">
    <property type="term" value="F:aralkylamine N-acetyltransferase activity"/>
    <property type="evidence" value="ECO:0007669"/>
    <property type="project" value="TreeGrafter"/>
</dbReference>
<evidence type="ECO:0000313" key="4">
    <source>
        <dbReference type="EMBL" id="ANZ74018.1"/>
    </source>
</evidence>
<keyword evidence="2" id="KW-0012">Acyltransferase</keyword>
<reference evidence="4 5" key="1">
    <citation type="submission" date="2016-02" db="EMBL/GenBank/DDBJ databases">
        <title>Comparative genomic and transcriptomic foundation for Pichia pastoris.</title>
        <authorList>
            <person name="Love K.R."/>
            <person name="Shah K.A."/>
            <person name="Whittaker C.A."/>
            <person name="Wu J."/>
            <person name="Bartlett M.C."/>
            <person name="Ma D."/>
            <person name="Leeson R.L."/>
            <person name="Priest M."/>
            <person name="Young S.K."/>
            <person name="Love J.C."/>
        </authorList>
    </citation>
    <scope>NUCLEOTIDE SEQUENCE [LARGE SCALE GENOMIC DNA]</scope>
    <source>
        <strain evidence="4 5">ATCC 28485</strain>
    </source>
</reference>
<feature type="domain" description="N-acetyltransferase" evidence="3">
    <location>
        <begin position="9"/>
        <end position="209"/>
    </location>
</feature>
<gene>
    <name evidence="4" type="primary">PAA1</name>
    <name evidence="4" type="ORF">ATY40_BA7501595</name>
</gene>
<evidence type="ECO:0000259" key="3">
    <source>
        <dbReference type="PROSITE" id="PS51186"/>
    </source>
</evidence>
<dbReference type="InterPro" id="IPR051635">
    <property type="entry name" value="SNAT-like"/>
</dbReference>
<dbReference type="GO" id="GO:0005737">
    <property type="term" value="C:cytoplasm"/>
    <property type="evidence" value="ECO:0007669"/>
    <property type="project" value="TreeGrafter"/>
</dbReference>
<dbReference type="PANTHER" id="PTHR10908:SF0">
    <property type="entry name" value="SEROTONIN N-ACETYLTRANSFERASE"/>
    <property type="match status" value="1"/>
</dbReference>
<dbReference type="PANTHER" id="PTHR10908">
    <property type="entry name" value="SEROTONIN N-ACETYLTRANSFERASE"/>
    <property type="match status" value="1"/>
</dbReference>
<dbReference type="PROSITE" id="PS51186">
    <property type="entry name" value="GNAT"/>
    <property type="match status" value="1"/>
</dbReference>
<dbReference type="Gene3D" id="3.40.630.30">
    <property type="match status" value="1"/>
</dbReference>
<dbReference type="InterPro" id="IPR000182">
    <property type="entry name" value="GNAT_dom"/>
</dbReference>
<dbReference type="Pfam" id="PF13673">
    <property type="entry name" value="Acetyltransf_10"/>
    <property type="match status" value="1"/>
</dbReference>
<keyword evidence="5" id="KW-1185">Reference proteome</keyword>
<sequence length="214" mass="24375">MSKSIPKHICIRPVTLYDLQKCLDLEEACFPESERASEDKVAYRLKYCPELSSGLFIRTFEENQNKDEEYILPNHSSVKEEKLIGLIMGTKCYDDRITERSMEIPKLTTEGLVDTSIPDNDKVGHVESASNIGIHSLIIDPDYRGQNLATLLFKDYLQKMSQQEVGSQIILIAHERLVPFYEKLGFNNLGPSQCRHGGESWIDFAIPIVHVNDD</sequence>
<dbReference type="SUPFAM" id="SSF55729">
    <property type="entry name" value="Acyl-CoA N-acyltransferases (Nat)"/>
    <property type="match status" value="1"/>
</dbReference>
<dbReference type="Proteomes" id="UP000094565">
    <property type="component" value="Chromosome 1"/>
</dbReference>
<protein>
    <submittedName>
        <fullName evidence="4">BA75_01595T0</fullName>
    </submittedName>
</protein>
<evidence type="ECO:0000256" key="2">
    <source>
        <dbReference type="ARBA" id="ARBA00023315"/>
    </source>
</evidence>
<dbReference type="InterPro" id="IPR016181">
    <property type="entry name" value="Acyl_CoA_acyltransferase"/>
</dbReference>